<dbReference type="Pfam" id="PF13419">
    <property type="entry name" value="HAD_2"/>
    <property type="match status" value="1"/>
</dbReference>
<gene>
    <name evidence="1" type="ORF">MOO45_07490</name>
</gene>
<dbReference type="Gene3D" id="3.40.50.1000">
    <property type="entry name" value="HAD superfamily/HAD-like"/>
    <property type="match status" value="1"/>
</dbReference>
<dbReference type="SFLD" id="SFLDG01129">
    <property type="entry name" value="C1.5:_HAD__Beta-PGM__Phosphata"/>
    <property type="match status" value="1"/>
</dbReference>
<protein>
    <submittedName>
        <fullName evidence="1">HAD hydrolase-like protein</fullName>
    </submittedName>
</protein>
<dbReference type="InterPro" id="IPR050155">
    <property type="entry name" value="HAD-like_hydrolase_sf"/>
</dbReference>
<accession>A0ABY4P8I6</accession>
<proteinExistence type="predicted"/>
<dbReference type="PANTHER" id="PTHR43434:SF20">
    <property type="entry name" value="5'-NUCLEOTIDASE"/>
    <property type="match status" value="1"/>
</dbReference>
<dbReference type="SFLD" id="SFLDS00003">
    <property type="entry name" value="Haloacid_Dehalogenase"/>
    <property type="match status" value="1"/>
</dbReference>
<dbReference type="EMBL" id="CP093366">
    <property type="protein sequence ID" value="UQS82023.1"/>
    <property type="molecule type" value="Genomic_DNA"/>
</dbReference>
<name>A0ABY4P8I6_9LACO</name>
<dbReference type="PANTHER" id="PTHR43434">
    <property type="entry name" value="PHOSPHOGLYCOLATE PHOSPHATASE"/>
    <property type="match status" value="1"/>
</dbReference>
<dbReference type="SUPFAM" id="SSF56784">
    <property type="entry name" value="HAD-like"/>
    <property type="match status" value="1"/>
</dbReference>
<dbReference type="Proteomes" id="UP000831495">
    <property type="component" value="Chromosome"/>
</dbReference>
<dbReference type="RefSeq" id="WP_249514292.1">
    <property type="nucleotide sequence ID" value="NZ_CP093366.1"/>
</dbReference>
<dbReference type="InterPro" id="IPR041492">
    <property type="entry name" value="HAD_2"/>
</dbReference>
<sequence length="213" mass="23637">MFENIFFDLDGTLINSGPGIMNSLKYAYQKAGLEVLADSVLKKFIGPPLADSLEKYSQIDAHSSLAKQLIADFQEYYGQKGWQELALYPEITQMLEQLLQNGKQLYITTAKPEKFAKQIINNLGLMSKFRGIYGADLSETMKKKDIIAQALRQNDLQSAQTIMIGDRNTDVFGAKANQVSTIGVLYGYGTAQELQMAGVVDLIAQPLELVEKV</sequence>
<evidence type="ECO:0000313" key="2">
    <source>
        <dbReference type="Proteomes" id="UP000831495"/>
    </source>
</evidence>
<dbReference type="Gene3D" id="1.10.150.240">
    <property type="entry name" value="Putative phosphatase, domain 2"/>
    <property type="match status" value="1"/>
</dbReference>
<organism evidence="1 2">
    <name type="scientific">Bombilactobacillus folatiphilus</name>
    <dbReference type="NCBI Taxonomy" id="2923362"/>
    <lineage>
        <taxon>Bacteria</taxon>
        <taxon>Bacillati</taxon>
        <taxon>Bacillota</taxon>
        <taxon>Bacilli</taxon>
        <taxon>Lactobacillales</taxon>
        <taxon>Lactobacillaceae</taxon>
        <taxon>Bombilactobacillus</taxon>
    </lineage>
</organism>
<keyword evidence="2" id="KW-1185">Reference proteome</keyword>
<reference evidence="1" key="1">
    <citation type="journal article" date="2022" name="Int. J. Syst. Evol. Microbiol.">
        <title>Apilactobacillus apisilvae sp. nov., Nicolia spurrieriana gen. nov. sp. nov., Bombilactobacillus folatiphilus sp. nov. and Bombilactobacillus thymidiniphilus sp. nov., four new lactic acid bacterial isolates from stingless bees Tetragonula carbonaria and Austroplebeia australis.</title>
        <authorList>
            <person name="Oliphant S.A."/>
            <person name="Watson-Haigh N.S."/>
            <person name="Sumby K.M."/>
            <person name="Gardner J."/>
            <person name="Groom S."/>
            <person name="Jiranek V."/>
        </authorList>
    </citation>
    <scope>NUCLEOTIDE SEQUENCE</scope>
    <source>
        <strain evidence="1">SG4_D2</strain>
    </source>
</reference>
<dbReference type="InterPro" id="IPR023198">
    <property type="entry name" value="PGP-like_dom2"/>
</dbReference>
<evidence type="ECO:0000313" key="1">
    <source>
        <dbReference type="EMBL" id="UQS82023.1"/>
    </source>
</evidence>
<dbReference type="InterPro" id="IPR023214">
    <property type="entry name" value="HAD_sf"/>
</dbReference>
<dbReference type="InterPro" id="IPR036412">
    <property type="entry name" value="HAD-like_sf"/>
</dbReference>